<organism evidence="2 3">
    <name type="scientific">Mycobacterium syngnathidarum</name>
    <dbReference type="NCBI Taxonomy" id="1908205"/>
    <lineage>
        <taxon>Bacteria</taxon>
        <taxon>Bacillati</taxon>
        <taxon>Actinomycetota</taxon>
        <taxon>Actinomycetes</taxon>
        <taxon>Mycobacteriales</taxon>
        <taxon>Mycobacteriaceae</taxon>
        <taxon>Mycobacterium</taxon>
    </lineage>
</organism>
<accession>A0A1Q9WFD0</accession>
<dbReference type="EMBL" id="MLHV01000006">
    <property type="protein sequence ID" value="OHU01478.1"/>
    <property type="molecule type" value="Genomic_DNA"/>
</dbReference>
<dbReference type="OrthoDB" id="9992318at2"/>
<comment type="caution">
    <text evidence="2">The sequence shown here is derived from an EMBL/GenBank/DDBJ whole genome shotgun (WGS) entry which is preliminary data.</text>
</comment>
<sequence length="92" mass="8615">MANGLEVNAGGLRAAAGASDALAAGLVAGAVDGCFGGDDPSAAGVGAVNAALNVVRERQARRVVGQAGDLSVGGGRYDDTDSSGAGAISATV</sequence>
<evidence type="ECO:0008006" key="4">
    <source>
        <dbReference type="Google" id="ProtNLM"/>
    </source>
</evidence>
<dbReference type="AlphaFoldDB" id="A0A1S1K3E0"/>
<keyword evidence="3" id="KW-1185">Reference proteome</keyword>
<evidence type="ECO:0000313" key="2">
    <source>
        <dbReference type="EMBL" id="OHU01478.1"/>
    </source>
</evidence>
<feature type="region of interest" description="Disordered" evidence="1">
    <location>
        <begin position="69"/>
        <end position="92"/>
    </location>
</feature>
<protein>
    <recommendedName>
        <fullName evidence="4">ESX-1 secretion-associated protein</fullName>
    </recommendedName>
</protein>
<reference evidence="2 3" key="1">
    <citation type="submission" date="2016-10" db="EMBL/GenBank/DDBJ databases">
        <title>Evaluation of Human, Animal and Environmental Mycobacterium chelonae Isolates by Core Genome Phylogenomic Analysis, Targeted Gene Comparison, and Anti-microbial Susceptibility Patterns: A Tale of Mistaken Identities.</title>
        <authorList>
            <person name="Fogelson S.B."/>
            <person name="Camus A.C."/>
            <person name="Lorenz W."/>
            <person name="Vasireddy R."/>
            <person name="Vasireddy S."/>
            <person name="Smith T."/>
            <person name="Brown-Elliott B.A."/>
            <person name="Wallace R.J.Jr."/>
            <person name="Hasan N.A."/>
            <person name="Reischl U."/>
            <person name="Sanchez S."/>
        </authorList>
    </citation>
    <scope>NUCLEOTIDE SEQUENCE [LARGE SCALE GENOMIC DNA]</scope>
    <source>
        <strain evidence="2 3">24999</strain>
    </source>
</reference>
<gene>
    <name evidence="2" type="ORF">BKG61_08125</name>
</gene>
<evidence type="ECO:0000256" key="1">
    <source>
        <dbReference type="SAM" id="MobiDB-lite"/>
    </source>
</evidence>
<dbReference type="RefSeq" id="WP_070944376.1">
    <property type="nucleotide sequence ID" value="NZ_MLCL01000023.1"/>
</dbReference>
<name>A0A1S1K3E0_9MYCO</name>
<evidence type="ECO:0000313" key="3">
    <source>
        <dbReference type="Proteomes" id="UP000179636"/>
    </source>
</evidence>
<proteinExistence type="predicted"/>
<dbReference type="Proteomes" id="UP000179636">
    <property type="component" value="Unassembled WGS sequence"/>
</dbReference>
<accession>A0A1S1K3E0</accession>